<reference evidence="2" key="1">
    <citation type="journal article" date="2013" name="Environ. Microbiol.">
        <title>Microbiota from the distal guts of lean and obese adolescents exhibit partial functional redundancy besides clear differences in community structure.</title>
        <authorList>
            <person name="Ferrer M."/>
            <person name="Ruiz A."/>
            <person name="Lanza F."/>
            <person name="Haange S.B."/>
            <person name="Oberbach A."/>
            <person name="Till H."/>
            <person name="Bargiela R."/>
            <person name="Campoy C."/>
            <person name="Segura M.T."/>
            <person name="Richter M."/>
            <person name="von Bergen M."/>
            <person name="Seifert J."/>
            <person name="Suarez A."/>
        </authorList>
    </citation>
    <scope>NUCLEOTIDE SEQUENCE</scope>
</reference>
<gene>
    <name evidence="2" type="ORF">OBE_04057</name>
</gene>
<feature type="non-terminal residue" evidence="2">
    <location>
        <position position="1"/>
    </location>
</feature>
<name>K1UF35_9ZZZZ</name>
<dbReference type="PROSITE" id="PS50022">
    <property type="entry name" value="FA58C_3"/>
    <property type="match status" value="1"/>
</dbReference>
<dbReference type="InterPro" id="IPR000421">
    <property type="entry name" value="FA58C"/>
</dbReference>
<dbReference type="InterPro" id="IPR008979">
    <property type="entry name" value="Galactose-bd-like_sf"/>
</dbReference>
<proteinExistence type="predicted"/>
<accession>K1UF35</accession>
<dbReference type="Pfam" id="PF00754">
    <property type="entry name" value="F5_F8_type_C"/>
    <property type="match status" value="1"/>
</dbReference>
<dbReference type="Gene3D" id="2.60.120.260">
    <property type="entry name" value="Galactose-binding domain-like"/>
    <property type="match status" value="1"/>
</dbReference>
<comment type="caution">
    <text evidence="2">The sequence shown here is derived from an EMBL/GenBank/DDBJ whole genome shotgun (WGS) entry which is preliminary data.</text>
</comment>
<evidence type="ECO:0000259" key="1">
    <source>
        <dbReference type="PROSITE" id="PS50022"/>
    </source>
</evidence>
<protein>
    <submittedName>
        <fullName evidence="2">Protein containing Coagulation factor 5/8 type</fullName>
    </submittedName>
</protein>
<dbReference type="EMBL" id="AJWZ01002751">
    <property type="protein sequence ID" value="EKC70106.1"/>
    <property type="molecule type" value="Genomic_DNA"/>
</dbReference>
<dbReference type="SUPFAM" id="SSF49785">
    <property type="entry name" value="Galactose-binding domain-like"/>
    <property type="match status" value="1"/>
</dbReference>
<dbReference type="AlphaFoldDB" id="K1UF35"/>
<evidence type="ECO:0000313" key="2">
    <source>
        <dbReference type="EMBL" id="EKC70106.1"/>
    </source>
</evidence>
<feature type="domain" description="F5/8 type C" evidence="1">
    <location>
        <begin position="3"/>
        <end position="105"/>
    </location>
</feature>
<organism evidence="2">
    <name type="scientific">human gut metagenome</name>
    <dbReference type="NCBI Taxonomy" id="408170"/>
    <lineage>
        <taxon>unclassified sequences</taxon>
        <taxon>metagenomes</taxon>
        <taxon>organismal metagenomes</taxon>
    </lineage>
</organism>
<sequence>FYSKKKRISDTETNISLDKTVTTSSQSDWDPGCVGSNIVDGDETTMWISNGWSNQGDTVTEDRANFVVDLDGSYNIEKLDVTFGGDKAKSAWKYKVEASTDKTNWDVIWDQTANEEVASTQKVTLDESITEKNTHMLDLHLEILLKMHGLQ</sequence>